<dbReference type="EMBL" id="JAYFSI010000001">
    <property type="protein sequence ID" value="MEA5359783.1"/>
    <property type="molecule type" value="Genomic_DNA"/>
</dbReference>
<dbReference type="PANTHER" id="PTHR43106:SF1">
    <property type="entry name" value="DEHYDROGENASE-RELATED"/>
    <property type="match status" value="1"/>
</dbReference>
<organism evidence="1 2">
    <name type="scientific">Amycolatopsis heterodermiae</name>
    <dbReference type="NCBI Taxonomy" id="3110235"/>
    <lineage>
        <taxon>Bacteria</taxon>
        <taxon>Bacillati</taxon>
        <taxon>Actinomycetota</taxon>
        <taxon>Actinomycetes</taxon>
        <taxon>Pseudonocardiales</taxon>
        <taxon>Pseudonocardiaceae</taxon>
        <taxon>Amycolatopsis</taxon>
    </lineage>
</organism>
<dbReference type="PANTHER" id="PTHR43106">
    <property type="entry name" value="DEHYDROGENASE-RELATED"/>
    <property type="match status" value="1"/>
</dbReference>
<keyword evidence="2" id="KW-1185">Reference proteome</keyword>
<dbReference type="Proteomes" id="UP001304298">
    <property type="component" value="Unassembled WGS sequence"/>
</dbReference>
<dbReference type="PRINTS" id="PR00411">
    <property type="entry name" value="PNDRDTASEI"/>
</dbReference>
<name>A0ABU5R0R3_9PSEU</name>
<accession>A0ABU5R0R3</accession>
<evidence type="ECO:0000313" key="1">
    <source>
        <dbReference type="EMBL" id="MEA5359783.1"/>
    </source>
</evidence>
<dbReference type="SUPFAM" id="SSF51905">
    <property type="entry name" value="FAD/NAD(P)-binding domain"/>
    <property type="match status" value="1"/>
</dbReference>
<sequence length="414" mass="44849">MGQVEELVIIGAGPAGLAAAAAARSLDPLVLECGTFAQDRNQNDPASVLQGVGGAGLFSDGKFSFWPSASALWQLNSKFLYPAYAWFTKLLESVGISVPNLPRKLPAQLPAHVIGEKRYLSLDSSFHDREYLIDRLAGRIAKLTTQASVSRLSDSTGDWKVFLKSGAAISTRRVILATGRLGPLLAREWLPTQTMRALRFEAGVRIEQPAAEFFLAGHPQLDPKYVWRNREGTVEWRTFCCCRQGKIVEADFDALTTACGRADCPPTGRSNVGFNVRLLDPAEAVATQRHLLSAARQLTHPVRQRLDDFLDDVREERDGPLAKLLGRALSARLAKGLQLLMQQFAGHDLANATLVGPTVEGVGLYPIHDQLLATPARELWVAGDVAGTFRGLTAALISGHVAGQAVAEARRSQA</sequence>
<evidence type="ECO:0008006" key="3">
    <source>
        <dbReference type="Google" id="ProtNLM"/>
    </source>
</evidence>
<evidence type="ECO:0000313" key="2">
    <source>
        <dbReference type="Proteomes" id="UP001304298"/>
    </source>
</evidence>
<comment type="caution">
    <text evidence="1">The sequence shown here is derived from an EMBL/GenBank/DDBJ whole genome shotgun (WGS) entry which is preliminary data.</text>
</comment>
<reference evidence="1 2" key="1">
    <citation type="submission" date="2023-12" db="EMBL/GenBank/DDBJ databases">
        <title>Amycolatopsis sp. V23-08.</title>
        <authorList>
            <person name="Somphong A."/>
        </authorList>
    </citation>
    <scope>NUCLEOTIDE SEQUENCE [LARGE SCALE GENOMIC DNA]</scope>
    <source>
        <strain evidence="1 2">V23-08</strain>
    </source>
</reference>
<protein>
    <recommendedName>
        <fullName evidence="3">FAD-binding protein</fullName>
    </recommendedName>
</protein>
<dbReference type="Gene3D" id="3.50.50.60">
    <property type="entry name" value="FAD/NAD(P)-binding domain"/>
    <property type="match status" value="1"/>
</dbReference>
<dbReference type="RefSeq" id="WP_323325153.1">
    <property type="nucleotide sequence ID" value="NZ_JAYFSI010000001.1"/>
</dbReference>
<dbReference type="PRINTS" id="PR00368">
    <property type="entry name" value="FADPNR"/>
</dbReference>
<gene>
    <name evidence="1" type="ORF">VA596_09560</name>
</gene>
<dbReference type="InterPro" id="IPR036188">
    <property type="entry name" value="FAD/NAD-bd_sf"/>
</dbReference>
<proteinExistence type="predicted"/>